<evidence type="ECO:0008006" key="5">
    <source>
        <dbReference type="Google" id="ProtNLM"/>
    </source>
</evidence>
<sequence>MQLWPPEIIVLSSELILECKTGVNAPTNEHVHSYGVLLLEMFTGRRPTDDRFKDSLNLHNYVSRAIAKTSSTDSEPSTTCTRRSIRKERESNHSSRNRRRGTQ</sequence>
<evidence type="ECO:0000313" key="2">
    <source>
        <dbReference type="EMBL" id="CAK9141317.1"/>
    </source>
</evidence>
<proteinExistence type="predicted"/>
<feature type="region of interest" description="Disordered" evidence="1">
    <location>
        <begin position="68"/>
        <end position="103"/>
    </location>
</feature>
<protein>
    <recommendedName>
        <fullName evidence="5">Serine-threonine/tyrosine-protein kinase catalytic domain-containing protein</fullName>
    </recommendedName>
</protein>
<evidence type="ECO:0000313" key="4">
    <source>
        <dbReference type="Proteomes" id="UP001642360"/>
    </source>
</evidence>
<reference evidence="2 4" key="1">
    <citation type="submission" date="2024-02" db="EMBL/GenBank/DDBJ databases">
        <authorList>
            <person name="Vignale AGUSTIN F."/>
            <person name="Sosa J E."/>
            <person name="Modenutti C."/>
        </authorList>
    </citation>
    <scope>NUCLEOTIDE SEQUENCE [LARGE SCALE GENOMIC DNA]</scope>
</reference>
<accession>A0ABC8RAS9</accession>
<name>A0ABC8RAS9_9AQUA</name>
<organism evidence="2 4">
    <name type="scientific">Ilex paraguariensis</name>
    <name type="common">yerba mate</name>
    <dbReference type="NCBI Taxonomy" id="185542"/>
    <lineage>
        <taxon>Eukaryota</taxon>
        <taxon>Viridiplantae</taxon>
        <taxon>Streptophyta</taxon>
        <taxon>Embryophyta</taxon>
        <taxon>Tracheophyta</taxon>
        <taxon>Spermatophyta</taxon>
        <taxon>Magnoliopsida</taxon>
        <taxon>eudicotyledons</taxon>
        <taxon>Gunneridae</taxon>
        <taxon>Pentapetalae</taxon>
        <taxon>asterids</taxon>
        <taxon>campanulids</taxon>
        <taxon>Aquifoliales</taxon>
        <taxon>Aquifoliaceae</taxon>
        <taxon>Ilex</taxon>
    </lineage>
</organism>
<dbReference type="EMBL" id="CAUOFW020001125">
    <property type="protein sequence ID" value="CAK9141317.1"/>
    <property type="molecule type" value="Genomic_DNA"/>
</dbReference>
<evidence type="ECO:0000313" key="3">
    <source>
        <dbReference type="EMBL" id="CAK9149529.1"/>
    </source>
</evidence>
<dbReference type="Gene3D" id="1.10.510.10">
    <property type="entry name" value="Transferase(Phosphotransferase) domain 1"/>
    <property type="match status" value="1"/>
</dbReference>
<keyword evidence="4" id="KW-1185">Reference proteome</keyword>
<dbReference type="Proteomes" id="UP001642360">
    <property type="component" value="Unassembled WGS sequence"/>
</dbReference>
<dbReference type="AlphaFoldDB" id="A0ABC8RAS9"/>
<evidence type="ECO:0000256" key="1">
    <source>
        <dbReference type="SAM" id="MobiDB-lite"/>
    </source>
</evidence>
<dbReference type="EMBL" id="CAUOFW020001892">
    <property type="protein sequence ID" value="CAK9149529.1"/>
    <property type="molecule type" value="Genomic_DNA"/>
</dbReference>
<comment type="caution">
    <text evidence="2">The sequence shown here is derived from an EMBL/GenBank/DDBJ whole genome shotgun (WGS) entry which is preliminary data.</text>
</comment>
<gene>
    <name evidence="3" type="ORF">ILEXP_LOCUS17581</name>
    <name evidence="2" type="ORF">ILEXP_LOCUS8894</name>
</gene>
<feature type="compositionally biased region" description="Polar residues" evidence="1">
    <location>
        <begin position="68"/>
        <end position="82"/>
    </location>
</feature>